<accession>A0A316YQK1</accession>
<feature type="compositionally biased region" description="Polar residues" evidence="1">
    <location>
        <begin position="137"/>
        <end position="146"/>
    </location>
</feature>
<dbReference type="RefSeq" id="XP_025378855.1">
    <property type="nucleotide sequence ID" value="XM_025523932.1"/>
</dbReference>
<gene>
    <name evidence="2" type="ORF">FA10DRAFT_284586</name>
</gene>
<proteinExistence type="predicted"/>
<dbReference type="EMBL" id="KZ819635">
    <property type="protein sequence ID" value="PWN91657.1"/>
    <property type="molecule type" value="Genomic_DNA"/>
</dbReference>
<evidence type="ECO:0000256" key="1">
    <source>
        <dbReference type="SAM" id="MobiDB-lite"/>
    </source>
</evidence>
<evidence type="ECO:0000313" key="2">
    <source>
        <dbReference type="EMBL" id="PWN91657.1"/>
    </source>
</evidence>
<dbReference type="InParanoid" id="A0A316YQK1"/>
<reference evidence="2 3" key="1">
    <citation type="journal article" date="2018" name="Mol. Biol. Evol.">
        <title>Broad Genomic Sampling Reveals a Smut Pathogenic Ancestry of the Fungal Clade Ustilaginomycotina.</title>
        <authorList>
            <person name="Kijpornyongpan T."/>
            <person name="Mondo S.J."/>
            <person name="Barry K."/>
            <person name="Sandor L."/>
            <person name="Lee J."/>
            <person name="Lipzen A."/>
            <person name="Pangilinan J."/>
            <person name="LaButti K."/>
            <person name="Hainaut M."/>
            <person name="Henrissat B."/>
            <person name="Grigoriev I.V."/>
            <person name="Spatafora J.W."/>
            <person name="Aime M.C."/>
        </authorList>
    </citation>
    <scope>NUCLEOTIDE SEQUENCE [LARGE SCALE GENOMIC DNA]</scope>
    <source>
        <strain evidence="2 3">MCA 4198</strain>
    </source>
</reference>
<dbReference type="Proteomes" id="UP000245768">
    <property type="component" value="Unassembled WGS sequence"/>
</dbReference>
<protein>
    <submittedName>
        <fullName evidence="2">Uncharacterized protein</fullName>
    </submittedName>
</protein>
<evidence type="ECO:0000313" key="3">
    <source>
        <dbReference type="Proteomes" id="UP000245768"/>
    </source>
</evidence>
<keyword evidence="3" id="KW-1185">Reference proteome</keyword>
<dbReference type="AlphaFoldDB" id="A0A316YQK1"/>
<sequence>MSMNLARLSLRQAARTRILSAPRQTSSTLTLRHFTTTRPALASEPDNKENVPLGIEKLAEYPQALEAINKLIKLLESKGIDVKSGKPPGITQMAKMAMDGDVRAATGEVLGKLKEAGLELTPDKLNEMLGAGRGSAKGNSGDQENK</sequence>
<organism evidence="2 3">
    <name type="scientific">Acaromyces ingoldii</name>
    <dbReference type="NCBI Taxonomy" id="215250"/>
    <lineage>
        <taxon>Eukaryota</taxon>
        <taxon>Fungi</taxon>
        <taxon>Dikarya</taxon>
        <taxon>Basidiomycota</taxon>
        <taxon>Ustilaginomycotina</taxon>
        <taxon>Exobasidiomycetes</taxon>
        <taxon>Exobasidiales</taxon>
        <taxon>Cryptobasidiaceae</taxon>
        <taxon>Acaromyces</taxon>
    </lineage>
</organism>
<feature type="region of interest" description="Disordered" evidence="1">
    <location>
        <begin position="127"/>
        <end position="146"/>
    </location>
</feature>
<name>A0A316YQK1_9BASI</name>
<dbReference type="OrthoDB" id="10008801at2759"/>
<dbReference type="GeneID" id="37045848"/>